<gene>
    <name evidence="1" type="ORF">FHR65_000065</name>
</gene>
<dbReference type="AlphaFoldDB" id="A0AB73GQT8"/>
<protein>
    <submittedName>
        <fullName evidence="1">Uncharacterized protein</fullName>
    </submittedName>
</protein>
<sequence>MSGRWLGQFQARVAQVFERIRSAAAIGAPPRHAMTMQLCAARRVSGVCTRRSHAVRPR</sequence>
<evidence type="ECO:0000313" key="1">
    <source>
        <dbReference type="EMBL" id="MBB5668556.1"/>
    </source>
</evidence>
<reference evidence="1" key="1">
    <citation type="submission" date="2020-08" db="EMBL/GenBank/DDBJ databases">
        <title>Studying the diversity of plant-associated saprophytic bacteria and their role in host health and plant-pathogen interactions.</title>
        <authorList>
            <person name="Potnis N."/>
        </authorList>
    </citation>
    <scope>NUCLEOTIDE SEQUENCE</scope>
    <source>
        <strain evidence="1">F21</strain>
    </source>
</reference>
<dbReference type="Proteomes" id="UP000528595">
    <property type="component" value="Unassembled WGS sequence"/>
</dbReference>
<accession>A0AB73GQT8</accession>
<name>A0AB73GQT8_9XANT</name>
<organism evidence="1">
    <name type="scientific">Xanthomonas arboricola</name>
    <dbReference type="NCBI Taxonomy" id="56448"/>
    <lineage>
        <taxon>Bacteria</taxon>
        <taxon>Pseudomonadati</taxon>
        <taxon>Pseudomonadota</taxon>
        <taxon>Gammaproteobacteria</taxon>
        <taxon>Lysobacterales</taxon>
        <taxon>Lysobacteraceae</taxon>
        <taxon>Xanthomonas</taxon>
    </lineage>
</organism>
<comment type="caution">
    <text evidence="1">The sequence shown here is derived from an EMBL/GenBank/DDBJ whole genome shotgun (WGS) entry which is preliminary data.</text>
</comment>
<proteinExistence type="predicted"/>
<dbReference type="EMBL" id="JACIIQ010000001">
    <property type="protein sequence ID" value="MBB5668556.1"/>
    <property type="molecule type" value="Genomic_DNA"/>
</dbReference>